<name>A0A9D1S3L6_9FIRM</name>
<dbReference type="SUPFAM" id="SSF52058">
    <property type="entry name" value="L domain-like"/>
    <property type="match status" value="1"/>
</dbReference>
<sequence length="597" mass="64850">MKRLLLACLAALPLASCGPVNGSSNGLAGDPDDYYEIKYYSDYNGIDYLHPDPSLATYVGHAYVKKDAESRVAVLSEQDKDFNYTVSARTDVPEGRELIYDGFLGYYDDGTQIDLSNVTGSGMVFASFREERIKYAVNFYSGAKIVYQTSLPYGTLIERKTVDGVNVLSFDDAGEAVELSFPAESDHYYEDVEFSRFFGSNSTQDEFAISFPYAIDRATDIKAEFVTDLKDYEVLLEVSPEAPFGSDAAFNGAARLTQSVTYDSPVDLQALIDQKRLNEEVVYDGRTYSLARVEGTYGKDAPATLASRPVDANHIRYSCTLYLVYEVVPFEVSFAVPSSSGESSSIVSRPVYSGEATTSPSVPDIGKLTFSGYWFEAPEAFDGHYLTADAIDGLTPFDIGSVTSSATIYPYMVEKELIKSVPQDDETHAMEVHFAYDLAARGYDVSSIAYVPEGTSLSKQDLSAPVDYPALTPTSGILTLSSPADSGLDRTYRNIVGIELPDTVASLKAEAFRELTGLTSLDLSGSHVSSIDFNCFKDCLNLVSVELPLLSFLGNGAFYGCESLQTVTFAAGQGRDAISDGFDQGAPAGVSWVNLPE</sequence>
<reference evidence="2" key="1">
    <citation type="submission" date="2020-10" db="EMBL/GenBank/DDBJ databases">
        <authorList>
            <person name="Gilroy R."/>
        </authorList>
    </citation>
    <scope>NUCLEOTIDE SEQUENCE</scope>
    <source>
        <strain evidence="2">ChiGjej1B1-22543</strain>
    </source>
</reference>
<gene>
    <name evidence="2" type="ORF">IAC52_03775</name>
</gene>
<proteinExistence type="predicted"/>
<evidence type="ECO:0000256" key="1">
    <source>
        <dbReference type="SAM" id="SignalP"/>
    </source>
</evidence>
<dbReference type="Pfam" id="PF13306">
    <property type="entry name" value="LRR_5"/>
    <property type="match status" value="1"/>
</dbReference>
<feature type="chain" id="PRO_5039084233" evidence="1">
    <location>
        <begin position="23"/>
        <end position="597"/>
    </location>
</feature>
<dbReference type="Proteomes" id="UP000824070">
    <property type="component" value="Unassembled WGS sequence"/>
</dbReference>
<evidence type="ECO:0000313" key="2">
    <source>
        <dbReference type="EMBL" id="HIU45397.1"/>
    </source>
</evidence>
<organism evidence="2 3">
    <name type="scientific">Candidatus Alloenteromonas pullicola</name>
    <dbReference type="NCBI Taxonomy" id="2840784"/>
    <lineage>
        <taxon>Bacteria</taxon>
        <taxon>Bacillati</taxon>
        <taxon>Bacillota</taxon>
        <taxon>Bacillota incertae sedis</taxon>
        <taxon>Candidatus Alloenteromonas</taxon>
    </lineage>
</organism>
<dbReference type="AlphaFoldDB" id="A0A9D1S3L6"/>
<reference evidence="2" key="2">
    <citation type="journal article" date="2021" name="PeerJ">
        <title>Extensive microbial diversity within the chicken gut microbiome revealed by metagenomics and culture.</title>
        <authorList>
            <person name="Gilroy R."/>
            <person name="Ravi A."/>
            <person name="Getino M."/>
            <person name="Pursley I."/>
            <person name="Horton D.L."/>
            <person name="Alikhan N.F."/>
            <person name="Baker D."/>
            <person name="Gharbi K."/>
            <person name="Hall N."/>
            <person name="Watson M."/>
            <person name="Adriaenssens E.M."/>
            <person name="Foster-Nyarko E."/>
            <person name="Jarju S."/>
            <person name="Secka A."/>
            <person name="Antonio M."/>
            <person name="Oren A."/>
            <person name="Chaudhuri R.R."/>
            <person name="La Ragione R."/>
            <person name="Hildebrand F."/>
            <person name="Pallen M.J."/>
        </authorList>
    </citation>
    <scope>NUCLEOTIDE SEQUENCE</scope>
    <source>
        <strain evidence="2">ChiGjej1B1-22543</strain>
    </source>
</reference>
<dbReference type="InterPro" id="IPR032675">
    <property type="entry name" value="LRR_dom_sf"/>
</dbReference>
<dbReference type="Gene3D" id="3.80.10.10">
    <property type="entry name" value="Ribonuclease Inhibitor"/>
    <property type="match status" value="1"/>
</dbReference>
<accession>A0A9D1S3L6</accession>
<dbReference type="EMBL" id="DVMV01000027">
    <property type="protein sequence ID" value="HIU45397.1"/>
    <property type="molecule type" value="Genomic_DNA"/>
</dbReference>
<comment type="caution">
    <text evidence="2">The sequence shown here is derived from an EMBL/GenBank/DDBJ whole genome shotgun (WGS) entry which is preliminary data.</text>
</comment>
<protein>
    <submittedName>
        <fullName evidence="2">Leucine-rich repeat domain-containing protein</fullName>
    </submittedName>
</protein>
<keyword evidence="1" id="KW-0732">Signal</keyword>
<dbReference type="InterPro" id="IPR026906">
    <property type="entry name" value="LRR_5"/>
</dbReference>
<feature type="signal peptide" evidence="1">
    <location>
        <begin position="1"/>
        <end position="22"/>
    </location>
</feature>
<evidence type="ECO:0000313" key="3">
    <source>
        <dbReference type="Proteomes" id="UP000824070"/>
    </source>
</evidence>